<dbReference type="PANTHER" id="PTHR46082">
    <property type="entry name" value="ATP/GTP-BINDING PROTEIN-RELATED"/>
    <property type="match status" value="1"/>
</dbReference>
<dbReference type="SUPFAM" id="SSF48452">
    <property type="entry name" value="TPR-like"/>
    <property type="match status" value="3"/>
</dbReference>
<dbReference type="RefSeq" id="WP_042456075.1">
    <property type="nucleotide sequence ID" value="NZ_BBPN01000040.1"/>
</dbReference>
<dbReference type="Gene3D" id="3.40.50.300">
    <property type="entry name" value="P-loop containing nucleotide triphosphate hydrolases"/>
    <property type="match status" value="1"/>
</dbReference>
<dbReference type="Pfam" id="PF13191">
    <property type="entry name" value="AAA_16"/>
    <property type="match status" value="1"/>
</dbReference>
<dbReference type="STRING" id="235985.SAMN05414137_101513"/>
<evidence type="ECO:0000313" key="4">
    <source>
        <dbReference type="Proteomes" id="UP000183015"/>
    </source>
</evidence>
<dbReference type="InterPro" id="IPR011990">
    <property type="entry name" value="TPR-like_helical_dom_sf"/>
</dbReference>
<dbReference type="AlphaFoldDB" id="A0A1H7G2Y9"/>
<dbReference type="SUPFAM" id="SSF52540">
    <property type="entry name" value="P-loop containing nucleoside triphosphate hydrolases"/>
    <property type="match status" value="1"/>
</dbReference>
<dbReference type="EMBL" id="FOAZ01000001">
    <property type="protein sequence ID" value="SEK32471.1"/>
    <property type="molecule type" value="Genomic_DNA"/>
</dbReference>
<reference evidence="4" key="1">
    <citation type="submission" date="2016-10" db="EMBL/GenBank/DDBJ databases">
        <authorList>
            <person name="Varghese N."/>
        </authorList>
    </citation>
    <scope>NUCLEOTIDE SEQUENCE [LARGE SCALE GENOMIC DNA]</scope>
    <source>
        <strain evidence="4">DSM 45096 / BCRC 16803 / CGMCC 4.1857 / CIP 109030 / JCM 12277 / KCTC 19219 / NBRC 100920 / 33214</strain>
    </source>
</reference>
<accession>A0A1H7G2Y9</accession>
<dbReference type="Pfam" id="PF13676">
    <property type="entry name" value="TIR_2"/>
    <property type="match status" value="1"/>
</dbReference>
<feature type="domain" description="Orc1-like AAA ATPase" evidence="1">
    <location>
        <begin position="174"/>
        <end position="236"/>
    </location>
</feature>
<protein>
    <submittedName>
        <fullName evidence="3">Tetratricopeptide repeat-containing protein</fullName>
    </submittedName>
</protein>
<dbReference type="Pfam" id="PF13374">
    <property type="entry name" value="TPR_10"/>
    <property type="match status" value="1"/>
</dbReference>
<name>A0A1H7G2Y9_STRJI</name>
<organism evidence="3 4">
    <name type="scientific">Streptacidiphilus jiangxiensis</name>
    <dbReference type="NCBI Taxonomy" id="235985"/>
    <lineage>
        <taxon>Bacteria</taxon>
        <taxon>Bacillati</taxon>
        <taxon>Actinomycetota</taxon>
        <taxon>Actinomycetes</taxon>
        <taxon>Kitasatosporales</taxon>
        <taxon>Streptomycetaceae</taxon>
        <taxon>Streptacidiphilus</taxon>
    </lineage>
</organism>
<dbReference type="InterPro" id="IPR027417">
    <property type="entry name" value="P-loop_NTPase"/>
</dbReference>
<gene>
    <name evidence="3" type="ORF">SAMN05414137_101513</name>
</gene>
<feature type="domain" description="TIR" evidence="2">
    <location>
        <begin position="10"/>
        <end position="108"/>
    </location>
</feature>
<evidence type="ECO:0000259" key="1">
    <source>
        <dbReference type="Pfam" id="PF13191"/>
    </source>
</evidence>
<dbReference type="NCBIfam" id="NF040586">
    <property type="entry name" value="FxSxx_TPR"/>
    <property type="match status" value="1"/>
</dbReference>
<evidence type="ECO:0000259" key="2">
    <source>
        <dbReference type="Pfam" id="PF13676"/>
    </source>
</evidence>
<dbReference type="Pfam" id="PF13424">
    <property type="entry name" value="TPR_12"/>
    <property type="match status" value="3"/>
</dbReference>
<keyword evidence="4" id="KW-1185">Reference proteome</keyword>
<dbReference type="Gene3D" id="1.25.40.10">
    <property type="entry name" value="Tetratricopeptide repeat domain"/>
    <property type="match status" value="2"/>
</dbReference>
<dbReference type="Proteomes" id="UP000183015">
    <property type="component" value="Unassembled WGS sequence"/>
</dbReference>
<dbReference type="OrthoDB" id="580767at2"/>
<proteinExistence type="predicted"/>
<dbReference type="InterPro" id="IPR041664">
    <property type="entry name" value="AAA_16"/>
</dbReference>
<dbReference type="PANTHER" id="PTHR46082:SF6">
    <property type="entry name" value="AAA+ ATPASE DOMAIN-CONTAINING PROTEIN-RELATED"/>
    <property type="match status" value="1"/>
</dbReference>
<dbReference type="GO" id="GO:0007165">
    <property type="term" value="P:signal transduction"/>
    <property type="evidence" value="ECO:0007669"/>
    <property type="project" value="InterPro"/>
</dbReference>
<dbReference type="eggNOG" id="COG0457">
    <property type="taxonomic scope" value="Bacteria"/>
</dbReference>
<dbReference type="InterPro" id="IPR053137">
    <property type="entry name" value="NLR-like"/>
</dbReference>
<evidence type="ECO:0000313" key="3">
    <source>
        <dbReference type="EMBL" id="SEK32471.1"/>
    </source>
</evidence>
<sequence>MTDRGAAQRVVISYSGVDRSWAVWAQAWLERAGVEASVLRFDPTGRDGLAAAVDDLLGSDALVLLLVSPSLFRRSDTSPDEWNEVLRALSAERRSRLRGLVLSEIGLPAAVALLRTQSVVDIPEGAALRRLFRLLDLSAVPAAPAVPAADARTPRYPGSPASVWGAVPRRNLDFTGRRELLEAMRLALEPGELGSRPVVLTGMPGVGKSAVAAEYAYRHRSSYDVIWWVQADNRRDARAQLASLAEPLGLRVGSEIGDQLRAVQEALRVGEPYRDWLLIFDNADSTEHIAPLIPDGTGQTVITSSNRDWTREATALREVPLFTEAEGVAFLRRRLSRLATDDALAVGAAVGWLPICLEQSAATLADPGQTVADYVRRITEPDGGSDSFQRVMDLRLRRLDDEDPLALQVLRLCACFGPGPVPARLVRPTVAKDLPAGLRETVTDPQRWTEALSELERRSLLRTEYTEPLGAGAGQGTGPGRGFTIELHRMLRHTVIQGMRPHERESMVRAVRQILAAADPGTPDDQHLWARYAEILPHVISSGATRSTNPVIQDLVYNVLRYLYLRGEYRAAGELAEDAYEAWGGRPYPLWWRLRLLRADIIRALADYTASEAENRAAFEELGAERAQHELDYLQAGSSLAADLRALGRYDEALDLQSMVRETRERLLGAPHPDSLRARHNQAVTLRVLGRFDEALAMHQEVFSTARQVMGVTHPHVLLFAMAVAQDLRLIGRYDEALDRQEHCLEWCLEALGPEQPLSLRARHLLGLCQRRAGLIGQAGENLEHASARLVRLLGPDHPDALSARNDLATYLRDRGETETALGILDEVVAGFRKVLGRGHPNSIGAESNRAMVLQSLGRREEAVTVSDSAANRMQPAVGATHPWTVAVMLNASACRNVQGDVDEALRLSEQALSRARERLGDDHPLTLSCEIAVAADLRARADRLRAEKIESHAVRRLEETLGESHVHTRSARLRHRPHWDLEFMGV</sequence>
<dbReference type="InterPro" id="IPR000157">
    <property type="entry name" value="TIR_dom"/>
</dbReference>